<dbReference type="RefSeq" id="WP_166157805.1">
    <property type="nucleotide sequence ID" value="NZ_JAAOIW010000030.1"/>
</dbReference>
<organism evidence="3 4">
    <name type="scientific">Paenibacillus agricola</name>
    <dbReference type="NCBI Taxonomy" id="2716264"/>
    <lineage>
        <taxon>Bacteria</taxon>
        <taxon>Bacillati</taxon>
        <taxon>Bacillota</taxon>
        <taxon>Bacilli</taxon>
        <taxon>Bacillales</taxon>
        <taxon>Paenibacillaceae</taxon>
        <taxon>Paenibacillus</taxon>
    </lineage>
</organism>
<dbReference type="EMBL" id="JAAOIW010000030">
    <property type="protein sequence ID" value="NHN35276.1"/>
    <property type="molecule type" value="Genomic_DNA"/>
</dbReference>
<feature type="domain" description="SWIM-type" evidence="2">
    <location>
        <begin position="61"/>
        <end position="94"/>
    </location>
</feature>
<name>A0ABX0JLX4_9BACL</name>
<keyword evidence="1" id="KW-0863">Zinc-finger</keyword>
<keyword evidence="4" id="KW-1185">Reference proteome</keyword>
<keyword evidence="1" id="KW-0479">Metal-binding</keyword>
<evidence type="ECO:0000313" key="4">
    <source>
        <dbReference type="Proteomes" id="UP001165962"/>
    </source>
</evidence>
<comment type="caution">
    <text evidence="3">The sequence shown here is derived from an EMBL/GenBank/DDBJ whole genome shotgun (WGS) entry which is preliminary data.</text>
</comment>
<evidence type="ECO:0000256" key="1">
    <source>
        <dbReference type="PROSITE-ProRule" id="PRU00325"/>
    </source>
</evidence>
<protein>
    <recommendedName>
        <fullName evidence="2">SWIM-type domain-containing protein</fullName>
    </recommendedName>
</protein>
<dbReference type="Proteomes" id="UP001165962">
    <property type="component" value="Unassembled WGS sequence"/>
</dbReference>
<dbReference type="PROSITE" id="PS50966">
    <property type="entry name" value="ZF_SWIM"/>
    <property type="match status" value="1"/>
</dbReference>
<gene>
    <name evidence="3" type="ORF">G9U52_36765</name>
</gene>
<evidence type="ECO:0000259" key="2">
    <source>
        <dbReference type="PROSITE" id="PS50966"/>
    </source>
</evidence>
<dbReference type="Pfam" id="PF04434">
    <property type="entry name" value="SWIM"/>
    <property type="match status" value="1"/>
</dbReference>
<sequence length="519" mass="60188">MGSIPALNDEQWLKLLEQVASTFNEVTLSRGFTYFKQQSVVALSISEQRVVQAKVSDHEDYNVTLDLNKLGTSSCTCPIQACCKHVAAVIMELADRLGYPASQIVNASHHVKRVHAMSSPELLLKQLPGRDIVGWHEFLDEYTADVQSAKDQGIYANAMRDELQKIRKASIPFSEVDWILFDLHQELFILRKIKEHQVPGRENNYTSSALYKRYDEIHAWLYQKSTVSNFASSSERLKQTVSFLRQQVVEETGYTYLDYGLYMAMWKYWIAPFPDASEWVSQEINDIEQQTTDSFSTSLSAAKAFLYLQQSRFSEAWKALETTDTLKKAPASLFLSLLQQISVSGDWGILVEWLLKTASTFYGSRNKELDTYLGYWKEAIAHEPESEMYLWKVLEGMLPHSALIVEDLLYEQRKWKPWLEMQIVKGQDPLYHAVSVLQPIEKEAPSLLLPYYHQAVEQYIALKNREHYKLAVRLLKKLEKIYHNIKQPERWERFFTGFMARHGRLRALQEEMKKGKLVE</sequence>
<keyword evidence="1" id="KW-0862">Zinc</keyword>
<dbReference type="InterPro" id="IPR007527">
    <property type="entry name" value="Znf_SWIM"/>
</dbReference>
<evidence type="ECO:0000313" key="3">
    <source>
        <dbReference type="EMBL" id="NHN35276.1"/>
    </source>
</evidence>
<proteinExistence type="predicted"/>
<reference evidence="3" key="1">
    <citation type="submission" date="2020-03" db="EMBL/GenBank/DDBJ databases">
        <title>Draft sequencing of Paenibacilllus sp. S3N08.</title>
        <authorList>
            <person name="Kim D.-U."/>
        </authorList>
    </citation>
    <scope>NUCLEOTIDE SEQUENCE</scope>
    <source>
        <strain evidence="3">S3N08</strain>
    </source>
</reference>
<accession>A0ABX0JLX4</accession>